<reference evidence="1 2" key="1">
    <citation type="journal article" date="2018" name="Front. Plant Sci.">
        <title>Red Clover (Trifolium pratense) and Zigzag Clover (T. medium) - A Picture of Genomic Similarities and Differences.</title>
        <authorList>
            <person name="Dluhosova J."/>
            <person name="Istvanek J."/>
            <person name="Nedelnik J."/>
            <person name="Repkova J."/>
        </authorList>
    </citation>
    <scope>NUCLEOTIDE SEQUENCE [LARGE SCALE GENOMIC DNA]</scope>
    <source>
        <strain evidence="2">cv. 10/8</strain>
        <tissue evidence="1">Leaf</tissue>
    </source>
</reference>
<feature type="non-terminal residue" evidence="1">
    <location>
        <position position="1"/>
    </location>
</feature>
<evidence type="ECO:0000313" key="2">
    <source>
        <dbReference type="Proteomes" id="UP000265520"/>
    </source>
</evidence>
<accession>A0A392UEB6</accession>
<dbReference type="Proteomes" id="UP000265520">
    <property type="component" value="Unassembled WGS sequence"/>
</dbReference>
<protein>
    <submittedName>
        <fullName evidence="1">Uncharacterized protein</fullName>
    </submittedName>
</protein>
<organism evidence="1 2">
    <name type="scientific">Trifolium medium</name>
    <dbReference type="NCBI Taxonomy" id="97028"/>
    <lineage>
        <taxon>Eukaryota</taxon>
        <taxon>Viridiplantae</taxon>
        <taxon>Streptophyta</taxon>
        <taxon>Embryophyta</taxon>
        <taxon>Tracheophyta</taxon>
        <taxon>Spermatophyta</taxon>
        <taxon>Magnoliopsida</taxon>
        <taxon>eudicotyledons</taxon>
        <taxon>Gunneridae</taxon>
        <taxon>Pentapetalae</taxon>
        <taxon>rosids</taxon>
        <taxon>fabids</taxon>
        <taxon>Fabales</taxon>
        <taxon>Fabaceae</taxon>
        <taxon>Papilionoideae</taxon>
        <taxon>50 kb inversion clade</taxon>
        <taxon>NPAAA clade</taxon>
        <taxon>Hologalegina</taxon>
        <taxon>IRL clade</taxon>
        <taxon>Trifolieae</taxon>
        <taxon>Trifolium</taxon>
    </lineage>
</organism>
<evidence type="ECO:0000313" key="1">
    <source>
        <dbReference type="EMBL" id="MCI71358.1"/>
    </source>
</evidence>
<proteinExistence type="predicted"/>
<sequence length="32" mass="3279">ATLIPSATESMSVSEVKGGRSDICGGYAMFRG</sequence>
<comment type="caution">
    <text evidence="1">The sequence shown here is derived from an EMBL/GenBank/DDBJ whole genome shotgun (WGS) entry which is preliminary data.</text>
</comment>
<dbReference type="EMBL" id="LXQA010794784">
    <property type="protein sequence ID" value="MCI71358.1"/>
    <property type="molecule type" value="Genomic_DNA"/>
</dbReference>
<keyword evidence="2" id="KW-1185">Reference proteome</keyword>
<name>A0A392UEB6_9FABA</name>
<dbReference type="AlphaFoldDB" id="A0A392UEB6"/>